<dbReference type="PANTHER" id="PTHR46128">
    <property type="entry name" value="MITOCHONDRIAL GROUP I INTRON SPLICING FACTOR CCM1"/>
    <property type="match status" value="1"/>
</dbReference>
<keyword evidence="2" id="KW-0677">Repeat</keyword>
<dbReference type="InterPro" id="IPR011990">
    <property type="entry name" value="TPR-like_helical_dom_sf"/>
</dbReference>
<accession>A0AAV1DX35</accession>
<evidence type="ECO:0000256" key="2">
    <source>
        <dbReference type="ARBA" id="ARBA00022737"/>
    </source>
</evidence>
<gene>
    <name evidence="4" type="ORF">OLC1_LOCUS19609</name>
</gene>
<dbReference type="PROSITE" id="PS51375">
    <property type="entry name" value="PPR"/>
    <property type="match status" value="4"/>
</dbReference>
<evidence type="ECO:0000256" key="1">
    <source>
        <dbReference type="ARBA" id="ARBA00007626"/>
    </source>
</evidence>
<comment type="similarity">
    <text evidence="1">Belongs to the PPR family. P subfamily.</text>
</comment>
<protein>
    <submittedName>
        <fullName evidence="4">OLC1v1012848C1</fullName>
    </submittedName>
</protein>
<dbReference type="AlphaFoldDB" id="A0AAV1DX35"/>
<dbReference type="InterPro" id="IPR050872">
    <property type="entry name" value="PPR_P_subfamily"/>
</dbReference>
<organism evidence="4 5">
    <name type="scientific">Oldenlandia corymbosa var. corymbosa</name>
    <dbReference type="NCBI Taxonomy" id="529605"/>
    <lineage>
        <taxon>Eukaryota</taxon>
        <taxon>Viridiplantae</taxon>
        <taxon>Streptophyta</taxon>
        <taxon>Embryophyta</taxon>
        <taxon>Tracheophyta</taxon>
        <taxon>Spermatophyta</taxon>
        <taxon>Magnoliopsida</taxon>
        <taxon>eudicotyledons</taxon>
        <taxon>Gunneridae</taxon>
        <taxon>Pentapetalae</taxon>
        <taxon>asterids</taxon>
        <taxon>lamiids</taxon>
        <taxon>Gentianales</taxon>
        <taxon>Rubiaceae</taxon>
        <taxon>Rubioideae</taxon>
        <taxon>Spermacoceae</taxon>
        <taxon>Hedyotis-Oldenlandia complex</taxon>
        <taxon>Oldenlandia</taxon>
    </lineage>
</organism>
<reference evidence="4" key="1">
    <citation type="submission" date="2023-03" db="EMBL/GenBank/DDBJ databases">
        <authorList>
            <person name="Julca I."/>
        </authorList>
    </citation>
    <scope>NUCLEOTIDE SEQUENCE</scope>
</reference>
<dbReference type="Pfam" id="PF13041">
    <property type="entry name" value="PPR_2"/>
    <property type="match status" value="2"/>
</dbReference>
<evidence type="ECO:0000313" key="4">
    <source>
        <dbReference type="EMBL" id="CAI9112400.1"/>
    </source>
</evidence>
<dbReference type="Gene3D" id="1.25.40.10">
    <property type="entry name" value="Tetratricopeptide repeat domain"/>
    <property type="match status" value="2"/>
</dbReference>
<feature type="repeat" description="PPR" evidence="3">
    <location>
        <begin position="326"/>
        <end position="361"/>
    </location>
</feature>
<proteinExistence type="inferred from homology"/>
<dbReference type="PANTHER" id="PTHR46128:SF211">
    <property type="entry name" value="PENTACOTRIPEPTIDE-REPEAT REGION OF PRORP DOMAIN-CONTAINING PROTEIN"/>
    <property type="match status" value="1"/>
</dbReference>
<feature type="repeat" description="PPR" evidence="3">
    <location>
        <begin position="291"/>
        <end position="325"/>
    </location>
</feature>
<dbReference type="InterPro" id="IPR002885">
    <property type="entry name" value="PPR_rpt"/>
</dbReference>
<dbReference type="EMBL" id="OX459124">
    <property type="protein sequence ID" value="CAI9112400.1"/>
    <property type="molecule type" value="Genomic_DNA"/>
</dbReference>
<dbReference type="Pfam" id="PF01535">
    <property type="entry name" value="PPR"/>
    <property type="match status" value="1"/>
</dbReference>
<evidence type="ECO:0000313" key="5">
    <source>
        <dbReference type="Proteomes" id="UP001161247"/>
    </source>
</evidence>
<dbReference type="NCBIfam" id="TIGR00756">
    <property type="entry name" value="PPR"/>
    <property type="match status" value="3"/>
</dbReference>
<keyword evidence="5" id="KW-1185">Reference proteome</keyword>
<feature type="repeat" description="PPR" evidence="3">
    <location>
        <begin position="170"/>
        <end position="204"/>
    </location>
</feature>
<dbReference type="Proteomes" id="UP001161247">
    <property type="component" value="Chromosome 7"/>
</dbReference>
<name>A0AAV1DX35_OLDCO</name>
<sequence length="421" mass="47868">MLIRLWKYPGFFTKPIVQSFLFVRPFCQSSPNLNSVVQTITSLVQESYNQQQQQRAHFSFWPAFFKRNFPVEENSDLLTPEEAITVAASLANTDGSMVALGFFYWAIELPKFRHFMRFYLVLVMCLMKNGNSERANEVMHCMVRNFGEVGLLKEAVDMVFEMQNQGLVLSVHTLNCVLNVALEISWLDLAENVFDEMCKRGVSPNSCSFESMVVGYCRLKRVMEADRWLVAMLERGYLVDNATCTLVMDVFCETDCINRALWIFGTLCDIGDARNAYKLLKTGFESGFSADLVTYTVLISESCKRADLRQALAFLTKMVKSGIMPDVHVYTTLISAFCKENRMCESEKLFDDAFLKLGKLCSEKKVDIAAMFFDKLLEKTHNVDRVTLAAFMRACYDSNNYALVSNVSEKIIGQNGESGTE</sequence>
<feature type="repeat" description="PPR" evidence="3">
    <location>
        <begin position="205"/>
        <end position="239"/>
    </location>
</feature>
<evidence type="ECO:0000256" key="3">
    <source>
        <dbReference type="PROSITE-ProRule" id="PRU00708"/>
    </source>
</evidence>